<organism evidence="1 2">
    <name type="scientific">Holtiella tumoricola</name>
    <dbReference type="NCBI Taxonomy" id="3018743"/>
    <lineage>
        <taxon>Bacteria</taxon>
        <taxon>Bacillati</taxon>
        <taxon>Bacillota</taxon>
        <taxon>Clostridia</taxon>
        <taxon>Lachnospirales</taxon>
        <taxon>Cellulosilyticaceae</taxon>
        <taxon>Holtiella</taxon>
    </lineage>
</organism>
<dbReference type="RefSeq" id="WP_271012787.1">
    <property type="nucleotide sequence ID" value="NZ_JAQIFT010000056.1"/>
</dbReference>
<reference evidence="1" key="1">
    <citation type="journal article" date="2023" name="Int. J. Syst. Evol. Microbiol.">
        <title>&lt;i&gt;Holtiella tumoricola&lt;/i&gt; gen. nov. sp. nov., isolated from a human clinical sample.</title>
        <authorList>
            <person name="Allen-Vercoe E."/>
            <person name="Daigneault M.C."/>
            <person name="Vancuren S.J."/>
            <person name="Cochrane K."/>
            <person name="O'Neal L.L."/>
            <person name="Sankaranarayanan K."/>
            <person name="Lawson P.A."/>
        </authorList>
    </citation>
    <scope>NUCLEOTIDE SEQUENCE</scope>
    <source>
        <strain evidence="1">CC70A</strain>
    </source>
</reference>
<accession>A0AA42DPH1</accession>
<keyword evidence="2" id="KW-1185">Reference proteome</keyword>
<dbReference type="Proteomes" id="UP001169242">
    <property type="component" value="Unassembled WGS sequence"/>
</dbReference>
<dbReference type="AlphaFoldDB" id="A0AA42DPH1"/>
<protein>
    <submittedName>
        <fullName evidence="1">Uncharacterized protein</fullName>
    </submittedName>
</protein>
<comment type="caution">
    <text evidence="1">The sequence shown here is derived from an EMBL/GenBank/DDBJ whole genome shotgun (WGS) entry which is preliminary data.</text>
</comment>
<evidence type="ECO:0000313" key="1">
    <source>
        <dbReference type="EMBL" id="MDA3732804.1"/>
    </source>
</evidence>
<evidence type="ECO:0000313" key="2">
    <source>
        <dbReference type="Proteomes" id="UP001169242"/>
    </source>
</evidence>
<name>A0AA42DPH1_9FIRM</name>
<sequence length="77" mass="8894">MTDEKALQILKLFYFGATSVQEIERKVGLPRAEVREVLKGARSCDLINYSTQETCENFVNVRKKGLERYLRTKGIIQ</sequence>
<dbReference type="EMBL" id="JAQIFT010000056">
    <property type="protein sequence ID" value="MDA3732804.1"/>
    <property type="molecule type" value="Genomic_DNA"/>
</dbReference>
<proteinExistence type="predicted"/>
<gene>
    <name evidence="1" type="ORF">PBV87_15105</name>
</gene>